<dbReference type="HOGENOM" id="CLU_1054109_0_0_1"/>
<dbReference type="InterPro" id="IPR017441">
    <property type="entry name" value="Protein_kinase_ATP_BS"/>
</dbReference>
<evidence type="ECO:0000256" key="6">
    <source>
        <dbReference type="ARBA" id="ARBA00022840"/>
    </source>
</evidence>
<dbReference type="PANTHER" id="PTHR24346:SF82">
    <property type="entry name" value="KP78A-RELATED"/>
    <property type="match status" value="1"/>
</dbReference>
<feature type="compositionally biased region" description="Polar residues" evidence="8">
    <location>
        <begin position="229"/>
        <end position="245"/>
    </location>
</feature>
<dbReference type="SMART" id="SM00220">
    <property type="entry name" value="S_TKc"/>
    <property type="match status" value="1"/>
</dbReference>
<dbReference type="GO" id="GO:0035556">
    <property type="term" value="P:intracellular signal transduction"/>
    <property type="evidence" value="ECO:0007669"/>
    <property type="project" value="TreeGrafter"/>
</dbReference>
<keyword evidence="2" id="KW-0723">Serine/threonine-protein kinase</keyword>
<dbReference type="EMBL" id="KN275965">
    <property type="protein sequence ID" value="EEH50718.2"/>
    <property type="molecule type" value="Genomic_DNA"/>
</dbReference>
<gene>
    <name evidence="10" type="ORF">PADG_06797</name>
</gene>
<feature type="domain" description="Protein kinase" evidence="9">
    <location>
        <begin position="93"/>
        <end position="264"/>
    </location>
</feature>
<dbReference type="GO" id="GO:0005524">
    <property type="term" value="F:ATP binding"/>
    <property type="evidence" value="ECO:0007669"/>
    <property type="project" value="UniProtKB-UniRule"/>
</dbReference>
<proteinExistence type="inferred from homology"/>
<dbReference type="PROSITE" id="PS50011">
    <property type="entry name" value="PROTEIN_KINASE_DOM"/>
    <property type="match status" value="1"/>
</dbReference>
<dbReference type="GeneID" id="22585437"/>
<dbReference type="SUPFAM" id="SSF56112">
    <property type="entry name" value="Protein kinase-like (PK-like)"/>
    <property type="match status" value="1"/>
</dbReference>
<dbReference type="KEGG" id="pbn:PADG_06797"/>
<dbReference type="PROSITE" id="PS00107">
    <property type="entry name" value="PROTEIN_KINASE_ATP"/>
    <property type="match status" value="1"/>
</dbReference>
<keyword evidence="11" id="KW-1185">Reference proteome</keyword>
<comment type="similarity">
    <text evidence="1">Belongs to the protein kinase superfamily. CAMK Ser/Thr protein kinase family. NIM1 subfamily.</text>
</comment>
<keyword evidence="6 7" id="KW-0067">ATP-binding</keyword>
<keyword evidence="5" id="KW-0418">Kinase</keyword>
<dbReference type="AlphaFoldDB" id="C1GHR1"/>
<evidence type="ECO:0000256" key="1">
    <source>
        <dbReference type="ARBA" id="ARBA00010791"/>
    </source>
</evidence>
<dbReference type="Gene3D" id="3.30.200.20">
    <property type="entry name" value="Phosphorylase Kinase, domain 1"/>
    <property type="match status" value="1"/>
</dbReference>
<dbReference type="PANTHER" id="PTHR24346">
    <property type="entry name" value="MAP/MICROTUBULE AFFINITY-REGULATING KINASE"/>
    <property type="match status" value="1"/>
</dbReference>
<feature type="region of interest" description="Disordered" evidence="8">
    <location>
        <begin position="214"/>
        <end position="264"/>
    </location>
</feature>
<feature type="binding site" evidence="7">
    <location>
        <position position="122"/>
    </location>
    <ligand>
        <name>ATP</name>
        <dbReference type="ChEBI" id="CHEBI:30616"/>
    </ligand>
</feature>
<protein>
    <recommendedName>
        <fullName evidence="9">Protein kinase domain-containing protein</fullName>
    </recommendedName>
</protein>
<evidence type="ECO:0000313" key="10">
    <source>
        <dbReference type="EMBL" id="EEH50718.2"/>
    </source>
</evidence>
<feature type="compositionally biased region" description="Basic and acidic residues" evidence="8">
    <location>
        <begin position="38"/>
        <end position="54"/>
    </location>
</feature>
<dbReference type="STRING" id="502780.C1GHR1"/>
<reference evidence="10 11" key="1">
    <citation type="journal article" date="2011" name="PLoS Genet.">
        <title>Comparative genomic analysis of human fungal pathogens causing paracoccidioidomycosis.</title>
        <authorList>
            <person name="Desjardins C.A."/>
            <person name="Champion M.D."/>
            <person name="Holder J.W."/>
            <person name="Muszewska A."/>
            <person name="Goldberg J."/>
            <person name="Bailao A.M."/>
            <person name="Brigido M.M."/>
            <person name="Ferreira M.E."/>
            <person name="Garcia A.M."/>
            <person name="Grynberg M."/>
            <person name="Gujja S."/>
            <person name="Heiman D.I."/>
            <person name="Henn M.R."/>
            <person name="Kodira C.D."/>
            <person name="Leon-Narvaez H."/>
            <person name="Longo L.V."/>
            <person name="Ma L.J."/>
            <person name="Malavazi I."/>
            <person name="Matsuo A.L."/>
            <person name="Morais F.V."/>
            <person name="Pereira M."/>
            <person name="Rodriguez-Brito S."/>
            <person name="Sakthikumar S."/>
            <person name="Salem-Izacc S.M."/>
            <person name="Sykes S.M."/>
            <person name="Teixeira M.M."/>
            <person name="Vallejo M.C."/>
            <person name="Walter M.E."/>
            <person name="Yandava C."/>
            <person name="Young S."/>
            <person name="Zeng Q."/>
            <person name="Zucker J."/>
            <person name="Felipe M.S."/>
            <person name="Goldman G.H."/>
            <person name="Haas B.J."/>
            <person name="McEwen J.G."/>
            <person name="Nino-Vega G."/>
            <person name="Puccia R."/>
            <person name="San-Blas G."/>
            <person name="Soares C.M."/>
            <person name="Birren B.W."/>
            <person name="Cuomo C.A."/>
        </authorList>
    </citation>
    <scope>NUCLEOTIDE SEQUENCE [LARGE SCALE GENOMIC DNA]</scope>
    <source>
        <strain evidence="10 11">Pb18</strain>
    </source>
</reference>
<dbReference type="Pfam" id="PF00069">
    <property type="entry name" value="Pkinase"/>
    <property type="match status" value="1"/>
</dbReference>
<evidence type="ECO:0000256" key="7">
    <source>
        <dbReference type="PROSITE-ProRule" id="PRU10141"/>
    </source>
</evidence>
<evidence type="ECO:0000313" key="11">
    <source>
        <dbReference type="Proteomes" id="UP000001628"/>
    </source>
</evidence>
<evidence type="ECO:0000256" key="2">
    <source>
        <dbReference type="ARBA" id="ARBA00022527"/>
    </source>
</evidence>
<keyword evidence="4 7" id="KW-0547">Nucleotide-binding</keyword>
<name>C1GHR1_PARBD</name>
<dbReference type="InterPro" id="IPR011009">
    <property type="entry name" value="Kinase-like_dom_sf"/>
</dbReference>
<evidence type="ECO:0000256" key="3">
    <source>
        <dbReference type="ARBA" id="ARBA00022679"/>
    </source>
</evidence>
<evidence type="ECO:0000256" key="5">
    <source>
        <dbReference type="ARBA" id="ARBA00022777"/>
    </source>
</evidence>
<dbReference type="eggNOG" id="KOG0583">
    <property type="taxonomic scope" value="Eukaryota"/>
</dbReference>
<evidence type="ECO:0000256" key="4">
    <source>
        <dbReference type="ARBA" id="ARBA00022741"/>
    </source>
</evidence>
<dbReference type="InterPro" id="IPR000719">
    <property type="entry name" value="Prot_kinase_dom"/>
</dbReference>
<dbReference type="GO" id="GO:0004674">
    <property type="term" value="F:protein serine/threonine kinase activity"/>
    <property type="evidence" value="ECO:0007669"/>
    <property type="project" value="UniProtKB-KW"/>
</dbReference>
<sequence>MESRSEATMGPTSIPAGIHKQGSSAIDRMVATDPQVDIAREKERQAEAQPDREPVSGLGLVSSEGVDDGGRGARSRHDYSNSSRRKETTFGDYVLGQTIGEGEFGKVRLGWKKDGSVQVAIKLLRRESLGNNPSRLPKIYREISILKELSHPNIVRLHEMAETDRHIWHCFGVCVWRRIVRLHPQPPVSKGQPCSSPICPTSFRRRLFAQEGNCSPRSQAGELNARSHGISSSPILDSQTRSTRPMNWGVREEDETTPAQCEGP</sequence>
<dbReference type="InParanoid" id="C1GHR1"/>
<keyword evidence="3" id="KW-0808">Transferase</keyword>
<evidence type="ECO:0000259" key="9">
    <source>
        <dbReference type="PROSITE" id="PS50011"/>
    </source>
</evidence>
<evidence type="ECO:0000256" key="8">
    <source>
        <dbReference type="SAM" id="MobiDB-lite"/>
    </source>
</evidence>
<organism evidence="10 11">
    <name type="scientific">Paracoccidioides brasiliensis (strain Pb18)</name>
    <dbReference type="NCBI Taxonomy" id="502780"/>
    <lineage>
        <taxon>Eukaryota</taxon>
        <taxon>Fungi</taxon>
        <taxon>Dikarya</taxon>
        <taxon>Ascomycota</taxon>
        <taxon>Pezizomycotina</taxon>
        <taxon>Eurotiomycetes</taxon>
        <taxon>Eurotiomycetidae</taxon>
        <taxon>Onygenales</taxon>
        <taxon>Ajellomycetaceae</taxon>
        <taxon>Paracoccidioides</taxon>
    </lineage>
</organism>
<feature type="compositionally biased region" description="Basic and acidic residues" evidence="8">
    <location>
        <begin position="68"/>
        <end position="85"/>
    </location>
</feature>
<feature type="region of interest" description="Disordered" evidence="8">
    <location>
        <begin position="1"/>
        <end position="85"/>
    </location>
</feature>
<accession>C1GHR1</accession>
<dbReference type="GO" id="GO:0005737">
    <property type="term" value="C:cytoplasm"/>
    <property type="evidence" value="ECO:0007669"/>
    <property type="project" value="TreeGrafter"/>
</dbReference>
<dbReference type="RefSeq" id="XP_010762095.1">
    <property type="nucleotide sequence ID" value="XM_010763793.1"/>
</dbReference>
<dbReference type="VEuPathDB" id="FungiDB:PADG_06797"/>
<dbReference type="Proteomes" id="UP000001628">
    <property type="component" value="Unassembled WGS sequence"/>
</dbReference>